<dbReference type="EMBL" id="LQQA01000033">
    <property type="protein sequence ID" value="ORX10364.1"/>
    <property type="molecule type" value="Genomic_DNA"/>
</dbReference>
<protein>
    <recommendedName>
        <fullName evidence="4">Thioredoxin</fullName>
    </recommendedName>
</protein>
<reference evidence="2 3" key="1">
    <citation type="submission" date="2016-01" db="EMBL/GenBank/DDBJ databases">
        <title>The new phylogeny of the genus Mycobacterium.</title>
        <authorList>
            <person name="Tarcisio F."/>
            <person name="Conor M."/>
            <person name="Antonella G."/>
            <person name="Elisabetta G."/>
            <person name="Giulia F.S."/>
            <person name="Sara T."/>
            <person name="Anna F."/>
            <person name="Clotilde B."/>
            <person name="Roberto B."/>
            <person name="Veronica D.S."/>
            <person name="Fabio R."/>
            <person name="Monica P."/>
            <person name="Olivier J."/>
            <person name="Enrico T."/>
            <person name="Nicola S."/>
        </authorList>
    </citation>
    <scope>NUCLEOTIDE SEQUENCE [LARGE SCALE GENOMIC DNA]</scope>
    <source>
        <strain evidence="2 3">ATCC 700010</strain>
    </source>
</reference>
<evidence type="ECO:0008006" key="4">
    <source>
        <dbReference type="Google" id="ProtNLM"/>
    </source>
</evidence>
<dbReference type="InterPro" id="IPR010296">
    <property type="entry name" value="DUF899_thioredox"/>
</dbReference>
<dbReference type="InterPro" id="IPR036249">
    <property type="entry name" value="Thioredoxin-like_sf"/>
</dbReference>
<comment type="caution">
    <text evidence="2">The sequence shown here is derived from an EMBL/GenBank/DDBJ whole genome shotgun (WGS) entry which is preliminary data.</text>
</comment>
<dbReference type="AlphaFoldDB" id="A0A1X2EW51"/>
<evidence type="ECO:0000256" key="1">
    <source>
        <dbReference type="SAM" id="MobiDB-lite"/>
    </source>
</evidence>
<name>A0A1X2EW51_9MYCO</name>
<dbReference type="Proteomes" id="UP000193964">
    <property type="component" value="Unassembled WGS sequence"/>
</dbReference>
<dbReference type="Pfam" id="PF05988">
    <property type="entry name" value="DUF899"/>
    <property type="match status" value="1"/>
</dbReference>
<dbReference type="SUPFAM" id="SSF52833">
    <property type="entry name" value="Thioredoxin-like"/>
    <property type="match status" value="1"/>
</dbReference>
<organism evidence="2 3">
    <name type="scientific">Mycolicibacterium wolinskyi</name>
    <dbReference type="NCBI Taxonomy" id="59750"/>
    <lineage>
        <taxon>Bacteria</taxon>
        <taxon>Bacillati</taxon>
        <taxon>Actinomycetota</taxon>
        <taxon>Actinomycetes</taxon>
        <taxon>Mycobacteriales</taxon>
        <taxon>Mycobacteriaceae</taxon>
        <taxon>Mycolicibacterium</taxon>
    </lineage>
</organism>
<proteinExistence type="predicted"/>
<feature type="region of interest" description="Disordered" evidence="1">
    <location>
        <begin position="231"/>
        <end position="261"/>
    </location>
</feature>
<dbReference type="RefSeq" id="WP_085149978.1">
    <property type="nucleotide sequence ID" value="NZ_JACKUA010000039.1"/>
</dbReference>
<sequence>MSAQPTAYPDVATRDDWLAARKKLLAREREVTHLRDAVNAERRRLPMVKVEKDYVFEGPDGEVRLLDMFEGRSQLYIHHFMWIDANDAGCPSCTAAADLTFTEKDRALLNAKDVTFACVSRAPYSSIARYRDQHGWTFPWYSSRDSDFTYDYHVTLDPARAPIEYNYKSLDDLHAAGFSDDDLHGDWPGASVFLRRGDEVFHTYSAYARGLDHSSVGYPFLDLTPYGRQEPWEDSPAGWPQGGIAAGMPLAGPADECNHHD</sequence>
<evidence type="ECO:0000313" key="2">
    <source>
        <dbReference type="EMBL" id="ORX10364.1"/>
    </source>
</evidence>
<evidence type="ECO:0000313" key="3">
    <source>
        <dbReference type="Proteomes" id="UP000193964"/>
    </source>
</evidence>
<gene>
    <name evidence="2" type="ORF">AWC31_08665</name>
</gene>
<accession>A0A1X2EW51</accession>